<sequence>MGVLHLLLLTLSLATISTAHNITEILSPFPEYSQYNTYLSQTKLSDEINSRDTITVLVLNNAAISIFATKQSPLSVIKTVLSLHVLLDYFDAAKLHQISAGTAMSTTLYQTTGDAQGHLGFVNITVLKGGKVGFCSAAAPSGSAPNSTYVKEVKKIPYHISVVEISEPILAPGILDAPSGSALNISALLETAGCKSFAALIEETGVLKIYQTAASKGLTVFAPSDGAFKAQHVPDLSLLKNAELVSLLQYHALARYAPKGTLKTTKGPIDTMATNGVGKYDLTVTTAGDEVTLGTGYTSSRIASIVIDSTPVVIYTVDSLLLPMELYGRAPAGSPATSPSQSPSTSPSQSPSPVVSANAPSPVIAAAPSVLSPPAPPSESPNGSPDGAPVGSPAQAEDSKSGSAVVGVKAPALFKAVLTVSVAVIVSVFLS</sequence>
<evidence type="ECO:0000313" key="2">
    <source>
        <dbReference type="Proteomes" id="UP000828048"/>
    </source>
</evidence>
<evidence type="ECO:0000313" key="1">
    <source>
        <dbReference type="EMBL" id="KAH7864630.1"/>
    </source>
</evidence>
<organism evidence="1 2">
    <name type="scientific">Vaccinium darrowii</name>
    <dbReference type="NCBI Taxonomy" id="229202"/>
    <lineage>
        <taxon>Eukaryota</taxon>
        <taxon>Viridiplantae</taxon>
        <taxon>Streptophyta</taxon>
        <taxon>Embryophyta</taxon>
        <taxon>Tracheophyta</taxon>
        <taxon>Spermatophyta</taxon>
        <taxon>Magnoliopsida</taxon>
        <taxon>eudicotyledons</taxon>
        <taxon>Gunneridae</taxon>
        <taxon>Pentapetalae</taxon>
        <taxon>asterids</taxon>
        <taxon>Ericales</taxon>
        <taxon>Ericaceae</taxon>
        <taxon>Vaccinioideae</taxon>
        <taxon>Vaccinieae</taxon>
        <taxon>Vaccinium</taxon>
    </lineage>
</organism>
<comment type="caution">
    <text evidence="1">The sequence shown here is derived from an EMBL/GenBank/DDBJ whole genome shotgun (WGS) entry which is preliminary data.</text>
</comment>
<dbReference type="Proteomes" id="UP000828048">
    <property type="component" value="Chromosome 12"/>
</dbReference>
<protein>
    <submittedName>
        <fullName evidence="1">Uncharacterized protein</fullName>
    </submittedName>
</protein>
<gene>
    <name evidence="1" type="ORF">Vadar_031919</name>
</gene>
<dbReference type="EMBL" id="CM037162">
    <property type="protein sequence ID" value="KAH7864630.1"/>
    <property type="molecule type" value="Genomic_DNA"/>
</dbReference>
<proteinExistence type="predicted"/>
<keyword evidence="2" id="KW-1185">Reference proteome</keyword>
<name>A0ACB7ZG73_9ERIC</name>
<accession>A0ACB7ZG73</accession>
<reference evidence="1 2" key="1">
    <citation type="journal article" date="2021" name="Hortic Res">
        <title>High-quality reference genome and annotation aids understanding of berry development for evergreen blueberry (Vaccinium darrowii).</title>
        <authorList>
            <person name="Yu J."/>
            <person name="Hulse-Kemp A.M."/>
            <person name="Babiker E."/>
            <person name="Staton M."/>
        </authorList>
    </citation>
    <scope>NUCLEOTIDE SEQUENCE [LARGE SCALE GENOMIC DNA]</scope>
    <source>
        <strain evidence="2">cv. NJ 8807/NJ 8810</strain>
        <tissue evidence="1">Young leaf</tissue>
    </source>
</reference>